<dbReference type="Pfam" id="PF01053">
    <property type="entry name" value="Cys_Met_Meta_PP"/>
    <property type="match status" value="1"/>
</dbReference>
<dbReference type="GO" id="GO:0019343">
    <property type="term" value="P:cysteine biosynthetic process via cystathionine"/>
    <property type="evidence" value="ECO:0007669"/>
    <property type="project" value="TreeGrafter"/>
</dbReference>
<reference evidence="5" key="1">
    <citation type="submission" date="2018-06" db="EMBL/GenBank/DDBJ databases">
        <authorList>
            <consortium name="Pathogen Informatics"/>
            <person name="Doyle S."/>
        </authorList>
    </citation>
    <scope>NUCLEOTIDE SEQUENCE [LARGE SCALE GENOMIC DNA]</scope>
    <source>
        <strain evidence="5">NCTC11421</strain>
    </source>
</reference>
<evidence type="ECO:0000256" key="2">
    <source>
        <dbReference type="ARBA" id="ARBA00009077"/>
    </source>
</evidence>
<dbReference type="EC" id="2.5.1.48" evidence="5"/>
<gene>
    <name evidence="5" type="primary">metC_1</name>
    <name evidence="5" type="ORF">NCTC11421_02269</name>
</gene>
<proteinExistence type="inferred from homology"/>
<dbReference type="PANTHER" id="PTHR11808">
    <property type="entry name" value="TRANS-SULFURATION ENZYME FAMILY MEMBER"/>
    <property type="match status" value="1"/>
</dbReference>
<keyword evidence="3 4" id="KW-0663">Pyridoxal phosphate</keyword>
<keyword evidence="5" id="KW-0808">Transferase</keyword>
<evidence type="ECO:0000256" key="3">
    <source>
        <dbReference type="ARBA" id="ARBA00022898"/>
    </source>
</evidence>
<organism evidence="5">
    <name type="scientific">Neisseria gonorrhoeae</name>
    <dbReference type="NCBI Taxonomy" id="485"/>
    <lineage>
        <taxon>Bacteria</taxon>
        <taxon>Pseudomonadati</taxon>
        <taxon>Pseudomonadota</taxon>
        <taxon>Betaproteobacteria</taxon>
        <taxon>Neisseriales</taxon>
        <taxon>Neisseriaceae</taxon>
        <taxon>Neisseria</taxon>
    </lineage>
</organism>
<evidence type="ECO:0000256" key="1">
    <source>
        <dbReference type="ARBA" id="ARBA00001933"/>
    </source>
</evidence>
<protein>
    <submittedName>
        <fullName evidence="5">Cystathionine gamma-synthase</fullName>
        <ecNumber evidence="5">2.5.1.48</ecNumber>
        <ecNumber evidence="5">4.4.1.8</ecNumber>
    </submittedName>
</protein>
<dbReference type="EC" id="4.4.1.8" evidence="5"/>
<dbReference type="GO" id="GO:0003962">
    <property type="term" value="F:cystathionine gamma-synthase activity"/>
    <property type="evidence" value="ECO:0007669"/>
    <property type="project" value="UniProtKB-EC"/>
</dbReference>
<evidence type="ECO:0000256" key="4">
    <source>
        <dbReference type="RuleBase" id="RU362118"/>
    </source>
</evidence>
<accession>A0A378W0V6</accession>
<dbReference type="GO" id="GO:0030170">
    <property type="term" value="F:pyridoxal phosphate binding"/>
    <property type="evidence" value="ECO:0007669"/>
    <property type="project" value="InterPro"/>
</dbReference>
<keyword evidence="5" id="KW-0456">Lyase</keyword>
<dbReference type="InterPro" id="IPR000277">
    <property type="entry name" value="Cys/Met-Metab_PyrdxlP-dep_enz"/>
</dbReference>
<comment type="cofactor">
    <cofactor evidence="1 4">
        <name>pyridoxal 5'-phosphate</name>
        <dbReference type="ChEBI" id="CHEBI:597326"/>
    </cofactor>
</comment>
<dbReference type="AlphaFoldDB" id="A0A378W0V6"/>
<dbReference type="GO" id="GO:0019346">
    <property type="term" value="P:transsulfuration"/>
    <property type="evidence" value="ECO:0007669"/>
    <property type="project" value="InterPro"/>
</dbReference>
<dbReference type="Gene3D" id="3.40.640.10">
    <property type="entry name" value="Type I PLP-dependent aspartate aminotransferase-like (Major domain)"/>
    <property type="match status" value="1"/>
</dbReference>
<sequence length="125" mass="13970">MKFPTRAIHSGYDCDEHNRALMPPIYQNSMFALHEIGENVPYRYSRLSNPTRQILEDTVADLEHGAAGFAFSSGMAGIDAVWRTFLRPGDTIVAVADIYGGAYDLLVDVYQNGGERCFCRFGQSR</sequence>
<dbReference type="InterPro" id="IPR015421">
    <property type="entry name" value="PyrdxlP-dep_Trfase_major"/>
</dbReference>
<comment type="similarity">
    <text evidence="2 4">Belongs to the trans-sulfuration enzymes family.</text>
</comment>
<dbReference type="InterPro" id="IPR015424">
    <property type="entry name" value="PyrdxlP-dep_Trfase"/>
</dbReference>
<name>A0A378W0V6_NEIGO</name>
<dbReference type="GO" id="GO:0004123">
    <property type="term" value="F:cystathionine gamma-lyase activity"/>
    <property type="evidence" value="ECO:0007669"/>
    <property type="project" value="TreeGrafter"/>
</dbReference>
<dbReference type="GO" id="GO:0005737">
    <property type="term" value="C:cytoplasm"/>
    <property type="evidence" value="ECO:0007669"/>
    <property type="project" value="TreeGrafter"/>
</dbReference>
<dbReference type="EMBL" id="UGRI01000001">
    <property type="protein sequence ID" value="SUA24272.1"/>
    <property type="molecule type" value="Genomic_DNA"/>
</dbReference>
<dbReference type="PANTHER" id="PTHR11808:SF15">
    <property type="entry name" value="CYSTATHIONINE GAMMA-LYASE"/>
    <property type="match status" value="1"/>
</dbReference>
<dbReference type="SUPFAM" id="SSF53383">
    <property type="entry name" value="PLP-dependent transferases"/>
    <property type="match status" value="1"/>
</dbReference>
<evidence type="ECO:0000313" key="5">
    <source>
        <dbReference type="EMBL" id="SUA24272.1"/>
    </source>
</evidence>